<name>A0A8H4LTT6_9HYPO</name>
<evidence type="ECO:0000313" key="1">
    <source>
        <dbReference type="EMBL" id="KAF4505303.1"/>
    </source>
</evidence>
<dbReference type="Proteomes" id="UP000557566">
    <property type="component" value="Unassembled WGS sequence"/>
</dbReference>
<dbReference type="AlphaFoldDB" id="A0A8H4LTT6"/>
<sequence length="74" mass="7695">MRVPSSKGEVGQGILTQRPVALGIESRTPPAIGAQPLGSRLEVERTLPILGLGYCLAGGNVDMESGDAGEHVRK</sequence>
<organism evidence="1 2">
    <name type="scientific">Ophiocordyceps sinensis</name>
    <dbReference type="NCBI Taxonomy" id="72228"/>
    <lineage>
        <taxon>Eukaryota</taxon>
        <taxon>Fungi</taxon>
        <taxon>Dikarya</taxon>
        <taxon>Ascomycota</taxon>
        <taxon>Pezizomycotina</taxon>
        <taxon>Sordariomycetes</taxon>
        <taxon>Hypocreomycetidae</taxon>
        <taxon>Hypocreales</taxon>
        <taxon>Ophiocordycipitaceae</taxon>
        <taxon>Ophiocordyceps</taxon>
    </lineage>
</organism>
<dbReference type="EMBL" id="JAAVMX010000008">
    <property type="protein sequence ID" value="KAF4505303.1"/>
    <property type="molecule type" value="Genomic_DNA"/>
</dbReference>
<accession>A0A8H4LTT6</accession>
<evidence type="ECO:0000313" key="2">
    <source>
        <dbReference type="Proteomes" id="UP000557566"/>
    </source>
</evidence>
<reference evidence="1 2" key="1">
    <citation type="journal article" date="2020" name="Genome Biol. Evol.">
        <title>A new high-quality draft genome assembly of the Chinese cordyceps Ophiocordyceps sinensis.</title>
        <authorList>
            <person name="Shu R."/>
            <person name="Zhang J."/>
            <person name="Meng Q."/>
            <person name="Zhang H."/>
            <person name="Zhou G."/>
            <person name="Li M."/>
            <person name="Wu P."/>
            <person name="Zhao Y."/>
            <person name="Chen C."/>
            <person name="Qin Q."/>
        </authorList>
    </citation>
    <scope>NUCLEOTIDE SEQUENCE [LARGE SCALE GENOMIC DNA]</scope>
    <source>
        <strain evidence="1 2">IOZ07</strain>
    </source>
</reference>
<protein>
    <submittedName>
        <fullName evidence="1">Uncharacterized protein</fullName>
    </submittedName>
</protein>
<gene>
    <name evidence="1" type="ORF">G6O67_007267</name>
</gene>
<proteinExistence type="predicted"/>
<comment type="caution">
    <text evidence="1">The sequence shown here is derived from an EMBL/GenBank/DDBJ whole genome shotgun (WGS) entry which is preliminary data.</text>
</comment>
<keyword evidence="2" id="KW-1185">Reference proteome</keyword>
<dbReference type="OrthoDB" id="3641178at2759"/>